<evidence type="ECO:0000313" key="1">
    <source>
        <dbReference type="EMBL" id="GHC79365.1"/>
    </source>
</evidence>
<dbReference type="InterPro" id="IPR056919">
    <property type="entry name" value="Phage_TAC_18"/>
</dbReference>
<reference evidence="1" key="2">
    <citation type="submission" date="2020-09" db="EMBL/GenBank/DDBJ databases">
        <authorList>
            <person name="Sun Q."/>
            <person name="Kim S."/>
        </authorList>
    </citation>
    <scope>NUCLEOTIDE SEQUENCE</scope>
    <source>
        <strain evidence="1">KCTC 42097</strain>
    </source>
</reference>
<name>A0A8J3DLF4_9HYPH</name>
<dbReference type="AlphaFoldDB" id="A0A8J3DLF4"/>
<dbReference type="EMBL" id="BMZO01000011">
    <property type="protein sequence ID" value="GHC79365.1"/>
    <property type="molecule type" value="Genomic_DNA"/>
</dbReference>
<gene>
    <name evidence="1" type="ORF">GCM10010136_31850</name>
</gene>
<dbReference type="Pfam" id="PF23812">
    <property type="entry name" value="Phage_TAC_18"/>
    <property type="match status" value="1"/>
</dbReference>
<organism evidence="1 2">
    <name type="scientific">Limoniibacter endophyticus</name>
    <dbReference type="NCBI Taxonomy" id="1565040"/>
    <lineage>
        <taxon>Bacteria</taxon>
        <taxon>Pseudomonadati</taxon>
        <taxon>Pseudomonadota</taxon>
        <taxon>Alphaproteobacteria</taxon>
        <taxon>Hyphomicrobiales</taxon>
        <taxon>Bartonellaceae</taxon>
        <taxon>Limoniibacter</taxon>
    </lineage>
</organism>
<dbReference type="RefSeq" id="WP_428978141.1">
    <property type="nucleotide sequence ID" value="NZ_BMZO01000011.1"/>
</dbReference>
<protein>
    <submittedName>
        <fullName evidence="1">Uncharacterized protein</fullName>
    </submittedName>
</protein>
<accession>A0A8J3DLF4</accession>
<sequence length="89" mass="10071">MPGTYGWLSAFWELSTDRQLSMGVGPIPLASIDNWIGHNDLDEVDGECFKYAVREMDKAYLEYANKPEDQRPTVSSRPLTPELFDAIFG</sequence>
<reference evidence="1" key="1">
    <citation type="journal article" date="2014" name="Int. J. Syst. Evol. Microbiol.">
        <title>Complete genome sequence of Corynebacterium casei LMG S-19264T (=DSM 44701T), isolated from a smear-ripened cheese.</title>
        <authorList>
            <consortium name="US DOE Joint Genome Institute (JGI-PGF)"/>
            <person name="Walter F."/>
            <person name="Albersmeier A."/>
            <person name="Kalinowski J."/>
            <person name="Ruckert C."/>
        </authorList>
    </citation>
    <scope>NUCLEOTIDE SEQUENCE</scope>
    <source>
        <strain evidence="1">KCTC 42097</strain>
    </source>
</reference>
<dbReference type="Proteomes" id="UP000641137">
    <property type="component" value="Unassembled WGS sequence"/>
</dbReference>
<proteinExistence type="predicted"/>
<comment type="caution">
    <text evidence="1">The sequence shown here is derived from an EMBL/GenBank/DDBJ whole genome shotgun (WGS) entry which is preliminary data.</text>
</comment>
<keyword evidence="2" id="KW-1185">Reference proteome</keyword>
<evidence type="ECO:0000313" key="2">
    <source>
        <dbReference type="Proteomes" id="UP000641137"/>
    </source>
</evidence>